<dbReference type="Proteomes" id="UP000072083">
    <property type="component" value="Unassembled WGS sequence"/>
</dbReference>
<dbReference type="GO" id="GO:0003677">
    <property type="term" value="F:DNA binding"/>
    <property type="evidence" value="ECO:0007669"/>
    <property type="project" value="InterPro"/>
</dbReference>
<name>A0A0Z8X7Q0_STRSU</name>
<sequence>MSYYYEKSTGKVAKHLARFPYYATDKILNLLQFQDSNQQFLISDKHLHDYFEEQKHQLSTDEKLSILLNLFKGRLDVYAKSYIDENGKINYFPSYNYGWKSLPVEKRTCQPLTKQVLLAHLHGEMSIGIFPMSLSDTCSFLVINFDKKNWREEVSILRDIAEKYGFEGHIEISRSGNGAHLWFFFEEEIACQQARNVGKRLLELAMQESKDIRFSSFDRMFPNQDILPKGGFGNLIALPLQGEAFKKGRTVFVDKHFQPYLEQWSYLQQVQKIGQKKILDFLGQEFSDSVDDTVLDCSLSNVIRVEKRTISSKTNYLLRKLASFPNPEFYLKQATRQPTYQTPERIYLFEETDDALHLPRGILARLQEIFETVTVRDNRNNLSPIQISFKGMLRFEQELALADLLASENGLLCAETGFGKTVLGAALIAQRKCRTLILVHNRQLMEQWLERLDEFLEIEEEEAVRYTPSGRVKVIGHIGQYGASKRWRSKLVDVVMIQSLFQLDTISDFLSDYDMMIVDECHHVTALQFEKVVAQFAGQYLYGLTATPERKNGHQPIVFQRIGPILHTAQSEQYEFEKRLLLRLTSFGKLDLEQSRSTNFSVLNDWLAKDLHRNTLIVQDIFKLYQEKRNILVLVNRREHIELLEKLLIEKEMTNIFCLSGASKRRDTKELLKRISELDKNSPFILISTGRYIGEGFDMPKLDTLILAAPLSWKNNLIQYAGRLHRPYQGKTEVRIVDYLDIHVPYLERMYQKRQIAYRKMAYQVGEKEQTQVLFSGRNYEEKFREDLRNTRSTVHLQLHSFTSSRIQELFGLLLGKQVVIHASKNHKLSEWLTGVNSNNVKVKLVPERIGTTAVILDSNLVWYGNLSPFTYQSDDQASLLRLESQAIAEELLEKFEDLNLNIR</sequence>
<dbReference type="AlphaFoldDB" id="A0A0Z8X7Q0"/>
<dbReference type="SMART" id="SM00487">
    <property type="entry name" value="DEXDc"/>
    <property type="match status" value="1"/>
</dbReference>
<gene>
    <name evidence="4" type="ORF">ERS132406_01914</name>
</gene>
<dbReference type="SUPFAM" id="SSF52540">
    <property type="entry name" value="P-loop containing nucleoside triphosphate hydrolases"/>
    <property type="match status" value="1"/>
</dbReference>
<keyword evidence="4" id="KW-0067">ATP-binding</keyword>
<dbReference type="GO" id="GO:0016787">
    <property type="term" value="F:hydrolase activity"/>
    <property type="evidence" value="ECO:0007669"/>
    <property type="project" value="InterPro"/>
</dbReference>
<keyword evidence="4" id="KW-0347">Helicase</keyword>
<dbReference type="EMBL" id="FIGZ01000026">
    <property type="protein sequence ID" value="CYV17535.1"/>
    <property type="molecule type" value="Genomic_DNA"/>
</dbReference>
<evidence type="ECO:0000256" key="1">
    <source>
        <dbReference type="ARBA" id="ARBA00023236"/>
    </source>
</evidence>
<dbReference type="InterPro" id="IPR054347">
    <property type="entry name" value="TOTE_primase"/>
</dbReference>
<dbReference type="CDD" id="cd18785">
    <property type="entry name" value="SF2_C"/>
    <property type="match status" value="1"/>
</dbReference>
<dbReference type="Gene3D" id="3.90.920.20">
    <property type="entry name" value="HP0184-like"/>
    <property type="match status" value="1"/>
</dbReference>
<dbReference type="InterPro" id="IPR044919">
    <property type="entry name" value="HP0184-like_sf"/>
</dbReference>
<keyword evidence="1" id="KW-0742">SOS response</keyword>
<accession>A0A0Z8X7Q0</accession>
<dbReference type="RefSeq" id="WP_044758544.1">
    <property type="nucleotide sequence ID" value="NZ_CEEJ01000017.1"/>
</dbReference>
<dbReference type="GO" id="GO:0005524">
    <property type="term" value="F:ATP binding"/>
    <property type="evidence" value="ECO:0007669"/>
    <property type="project" value="InterPro"/>
</dbReference>
<dbReference type="InterPro" id="IPR027417">
    <property type="entry name" value="P-loop_NTPase"/>
</dbReference>
<dbReference type="InterPro" id="IPR050742">
    <property type="entry name" value="Helicase_Restrict-Modif_Enz"/>
</dbReference>
<feature type="domain" description="Helicase C-terminal" evidence="3">
    <location>
        <begin position="616"/>
        <end position="769"/>
    </location>
</feature>
<organism evidence="4 5">
    <name type="scientific">Streptococcus suis</name>
    <dbReference type="NCBI Taxonomy" id="1307"/>
    <lineage>
        <taxon>Bacteria</taxon>
        <taxon>Bacillati</taxon>
        <taxon>Bacillota</taxon>
        <taxon>Bacilli</taxon>
        <taxon>Lactobacillales</taxon>
        <taxon>Streptococcaceae</taxon>
        <taxon>Streptococcus</taxon>
    </lineage>
</organism>
<dbReference type="PROSITE" id="PS51192">
    <property type="entry name" value="HELICASE_ATP_BIND_1"/>
    <property type="match status" value="1"/>
</dbReference>
<dbReference type="InterPro" id="IPR001650">
    <property type="entry name" value="Helicase_C-like"/>
</dbReference>
<dbReference type="CDD" id="cd09126">
    <property type="entry name" value="PLDc_C_DEXD_like"/>
    <property type="match status" value="1"/>
</dbReference>
<dbReference type="GO" id="GO:0009432">
    <property type="term" value="P:SOS response"/>
    <property type="evidence" value="ECO:0007669"/>
    <property type="project" value="UniProtKB-KW"/>
</dbReference>
<dbReference type="PANTHER" id="PTHR47396:SF1">
    <property type="entry name" value="ATP-DEPENDENT HELICASE IRC3-RELATED"/>
    <property type="match status" value="1"/>
</dbReference>
<dbReference type="InterPro" id="IPR006935">
    <property type="entry name" value="Helicase/UvrB_N"/>
</dbReference>
<evidence type="ECO:0000313" key="4">
    <source>
        <dbReference type="EMBL" id="CYV17535.1"/>
    </source>
</evidence>
<proteinExistence type="predicted"/>
<dbReference type="Pfam" id="PF00271">
    <property type="entry name" value="Helicase_C"/>
    <property type="match status" value="1"/>
</dbReference>
<dbReference type="GO" id="GO:0005829">
    <property type="term" value="C:cytosol"/>
    <property type="evidence" value="ECO:0007669"/>
    <property type="project" value="TreeGrafter"/>
</dbReference>
<dbReference type="PANTHER" id="PTHR47396">
    <property type="entry name" value="TYPE I RESTRICTION ENZYME ECOKI R PROTEIN"/>
    <property type="match status" value="1"/>
</dbReference>
<evidence type="ECO:0000259" key="3">
    <source>
        <dbReference type="PROSITE" id="PS51194"/>
    </source>
</evidence>
<reference evidence="4 5" key="1">
    <citation type="submission" date="2016-02" db="EMBL/GenBank/DDBJ databases">
        <authorList>
            <consortium name="Pathogen Informatics"/>
        </authorList>
    </citation>
    <scope>NUCLEOTIDE SEQUENCE [LARGE SCALE GENOMIC DNA]</scope>
    <source>
        <strain evidence="4 5">LSS44</strain>
    </source>
</reference>
<dbReference type="GO" id="GO:0004386">
    <property type="term" value="F:helicase activity"/>
    <property type="evidence" value="ECO:0007669"/>
    <property type="project" value="UniProtKB-KW"/>
</dbReference>
<keyword evidence="4" id="KW-0547">Nucleotide-binding</keyword>
<dbReference type="Pfam" id="PF22548">
    <property type="entry name" value="AEP-TOTE"/>
    <property type="match status" value="1"/>
</dbReference>
<keyword evidence="1" id="KW-0227">DNA damage</keyword>
<evidence type="ECO:0000259" key="2">
    <source>
        <dbReference type="PROSITE" id="PS51192"/>
    </source>
</evidence>
<protein>
    <submittedName>
        <fullName evidence="4">Superfamily II DNA/RNA helicase</fullName>
    </submittedName>
</protein>
<evidence type="ECO:0000313" key="5">
    <source>
        <dbReference type="Proteomes" id="UP000072083"/>
    </source>
</evidence>
<dbReference type="Pfam" id="PF04851">
    <property type="entry name" value="ResIII"/>
    <property type="match status" value="1"/>
</dbReference>
<dbReference type="Gene3D" id="3.40.50.300">
    <property type="entry name" value="P-loop containing nucleotide triphosphate hydrolases"/>
    <property type="match status" value="2"/>
</dbReference>
<feature type="domain" description="Helicase ATP-binding" evidence="2">
    <location>
        <begin position="401"/>
        <end position="566"/>
    </location>
</feature>
<dbReference type="InterPro" id="IPR014001">
    <property type="entry name" value="Helicase_ATP-bd"/>
</dbReference>
<dbReference type="PROSITE" id="PS51194">
    <property type="entry name" value="HELICASE_CTER"/>
    <property type="match status" value="1"/>
</dbReference>
<keyword evidence="4" id="KW-0378">Hydrolase</keyword>
<dbReference type="CDD" id="cd17926">
    <property type="entry name" value="DEXHc_RE"/>
    <property type="match status" value="1"/>
</dbReference>